<protein>
    <recommendedName>
        <fullName evidence="6">Chromosome partition protein Smc</fullName>
    </recommendedName>
</protein>
<evidence type="ECO:0000256" key="1">
    <source>
        <dbReference type="ARBA" id="ARBA00022490"/>
    </source>
</evidence>
<evidence type="ECO:0000313" key="8">
    <source>
        <dbReference type="EMBL" id="SFF83697.1"/>
    </source>
</evidence>
<dbReference type="HAMAP" id="MF_01894">
    <property type="entry name" value="Smc_prok"/>
    <property type="match status" value="1"/>
</dbReference>
<feature type="domain" description="SMC hinge" evidence="7">
    <location>
        <begin position="520"/>
        <end position="630"/>
    </location>
</feature>
<evidence type="ECO:0000256" key="6">
    <source>
        <dbReference type="HAMAP-Rule" id="MF_01894"/>
    </source>
</evidence>
<feature type="coiled-coil region" evidence="6">
    <location>
        <begin position="174"/>
        <end position="492"/>
    </location>
</feature>
<comment type="similarity">
    <text evidence="6">Belongs to the SMC family.</text>
</comment>
<dbReference type="AlphaFoldDB" id="A0A1I2M2B0"/>
<dbReference type="Gene3D" id="1.10.287.1490">
    <property type="match status" value="1"/>
</dbReference>
<keyword evidence="4 6" id="KW-0175">Coiled coil</keyword>
<evidence type="ECO:0000256" key="5">
    <source>
        <dbReference type="ARBA" id="ARBA00023125"/>
    </source>
</evidence>
<dbReference type="InterPro" id="IPR027417">
    <property type="entry name" value="P-loop_NTPase"/>
</dbReference>
<comment type="domain">
    <text evidence="6">Contains large globular domains required for ATP hydrolysis at each terminus and a third globular domain forming a flexible hinge near the middle of the molecule. These domains are separated by coiled-coil structures.</text>
</comment>
<dbReference type="PIRSF" id="PIRSF005719">
    <property type="entry name" value="SMC"/>
    <property type="match status" value="1"/>
</dbReference>
<sequence length="1178" mass="135987">MQVSRLEIKGFKSFGDRVVINFDNGITGIVGPNGCGKSNIVDAIRWVLGEQRTRNLRSDKMENVIFNGSKTRKPVQMAEVSITFDNNKGILPTEYSQVTVTRKYYRTGESEYMLNGVTCRLKDINELFLDTGIGSDSYAIIELKMVDEILNDKENSRRLLFEEAAGISKFRVRKKQTLKKLEETDADLERVEDLLHEIDKNMKTLERQAKQAVKYFNLKDDYKKHSLEFARRNIAQYQQTLERLEQDVQQEASLKENYIAVVTEAEEAIAGQKEELNETQERLAEMQRTMQVQTAKLRQLENDIKLRSERSTYLKERMQQLRQQISQDTANVEHTQESILELRDELAAVQDNFAEAEEQVAAMKEQLQEANEQKASMQEVYQELVQQQKAKQNEVYQLSKSLEISQVQIQNINQELERLQQQQLTADEDGRVLQEQLQEAQQVLEERTSELVRLQAKEETLQQSIETTEANIEELKGELVEQNRTLDSKQNQYNLTKSLVENMEGFPEAIKFLSKADSWSKPAPLLSDILVCKPEYKGLIESYLEQYMNYFVVDELQDAVDAVALLKTENKGRANFIIFSEIEDLEPTATFSEGNLQAAYELVSADKKYSTLLKYMLRNVYITDDAEEELYGHEYKTIILKDGSAIRKPLSLTGGSVGVFDGNRLGRKQNLEKLAEEVAELQEQVEVLQGRINTQHQILQNYRNESERETIKALEKEVSKLQQDLLTVRIRHEQHQQNIRNFDQKRDELQERLLELREQSMEVSPQAEADQRDLQRLEEEIAVHAANLERQQEQIAVISGRYNQENIQFHQLKNRFASLQQEISYKQKSVETNLERIEGLKQELVKSEQEISEAEGFILENQQVVESMNEARQAYAEELEEIEKEYFSLRGDLDEKEKSIREMQRKRQNSDELLMRMQQAKNDTQLKLVAIKERLAAEFNISDEDFASPLPEEDLLIPLSNDELSQHIASVRSQLDKMGPVNAMAAEAYAEIEEREKFITEQRNDLVNAKNALIDTINEIDTVAKEKFMDSFNQIKDNFKHVFRSLFTEEDNCDLVISDPKNPLEAKIEIMAQPKGKRPLTINQLSGGEKTLTAISLLFAIYLLKPAPFCIFDEVDAPLDDANIDKFNNIIRKFSNESQFIVVTHNKRTMSSTDVMYGITMIEAGISRVIPVDLRQIA</sequence>
<comment type="subunit">
    <text evidence="6">Homodimer.</text>
</comment>
<keyword evidence="9" id="KW-1185">Reference proteome</keyword>
<comment type="subcellular location">
    <subcellularLocation>
        <location evidence="6">Cytoplasm</location>
    </subcellularLocation>
</comment>
<dbReference type="GO" id="GO:0005524">
    <property type="term" value="F:ATP binding"/>
    <property type="evidence" value="ECO:0007669"/>
    <property type="project" value="UniProtKB-UniRule"/>
</dbReference>
<comment type="function">
    <text evidence="6">Required for chromosome condensation and partitioning.</text>
</comment>
<dbReference type="STRING" id="1436961.SAMN05421739_10166"/>
<dbReference type="Proteomes" id="UP000198724">
    <property type="component" value="Unassembled WGS sequence"/>
</dbReference>
<dbReference type="GO" id="GO:0007059">
    <property type="term" value="P:chromosome segregation"/>
    <property type="evidence" value="ECO:0007669"/>
    <property type="project" value="UniProtKB-UniRule"/>
</dbReference>
<dbReference type="InterPro" id="IPR003395">
    <property type="entry name" value="RecF/RecN/SMC_N"/>
</dbReference>
<dbReference type="InterPro" id="IPR011890">
    <property type="entry name" value="SMC_prok"/>
</dbReference>
<dbReference type="GO" id="GO:0030261">
    <property type="term" value="P:chromosome condensation"/>
    <property type="evidence" value="ECO:0007669"/>
    <property type="project" value="InterPro"/>
</dbReference>
<keyword evidence="1 6" id="KW-0963">Cytoplasm</keyword>
<evidence type="ECO:0000256" key="3">
    <source>
        <dbReference type="ARBA" id="ARBA00022840"/>
    </source>
</evidence>
<dbReference type="RefSeq" id="WP_092097906.1">
    <property type="nucleotide sequence ID" value="NZ_FOOT01000001.1"/>
</dbReference>
<dbReference type="InterPro" id="IPR036277">
    <property type="entry name" value="SMC_hinge_sf"/>
</dbReference>
<dbReference type="Gene3D" id="1.20.1060.20">
    <property type="match status" value="1"/>
</dbReference>
<dbReference type="CDD" id="cd03278">
    <property type="entry name" value="ABC_SMC_barmotin"/>
    <property type="match status" value="2"/>
</dbReference>
<keyword evidence="3 6" id="KW-0067">ATP-binding</keyword>
<dbReference type="GO" id="GO:0005694">
    <property type="term" value="C:chromosome"/>
    <property type="evidence" value="ECO:0007669"/>
    <property type="project" value="InterPro"/>
</dbReference>
<dbReference type="InterPro" id="IPR010935">
    <property type="entry name" value="SMC_hinge"/>
</dbReference>
<accession>A0A1I2M2B0</accession>
<name>A0A1I2M2B0_9BACT</name>
<dbReference type="GO" id="GO:0016887">
    <property type="term" value="F:ATP hydrolysis activity"/>
    <property type="evidence" value="ECO:0007669"/>
    <property type="project" value="InterPro"/>
</dbReference>
<dbReference type="Gene3D" id="3.30.70.1620">
    <property type="match status" value="1"/>
</dbReference>
<keyword evidence="2 6" id="KW-0547">Nucleotide-binding</keyword>
<dbReference type="SUPFAM" id="SSF57997">
    <property type="entry name" value="Tropomyosin"/>
    <property type="match status" value="1"/>
</dbReference>
<dbReference type="Gene3D" id="1.10.287.2610">
    <property type="match status" value="1"/>
</dbReference>
<feature type="coiled-coil region" evidence="6">
    <location>
        <begin position="664"/>
        <end position="923"/>
    </location>
</feature>
<dbReference type="OrthoDB" id="9808768at2"/>
<reference evidence="9" key="1">
    <citation type="submission" date="2016-10" db="EMBL/GenBank/DDBJ databases">
        <authorList>
            <person name="Varghese N."/>
            <person name="Submissions S."/>
        </authorList>
    </citation>
    <scope>NUCLEOTIDE SEQUENCE [LARGE SCALE GENOMIC DNA]</scope>
    <source>
        <strain evidence="9">LP51</strain>
    </source>
</reference>
<dbReference type="Gene3D" id="3.40.50.300">
    <property type="entry name" value="P-loop containing nucleotide triphosphate hydrolases"/>
    <property type="match status" value="2"/>
</dbReference>
<feature type="binding site" evidence="6">
    <location>
        <begin position="32"/>
        <end position="39"/>
    </location>
    <ligand>
        <name>ATP</name>
        <dbReference type="ChEBI" id="CHEBI:30616"/>
    </ligand>
</feature>
<dbReference type="Pfam" id="PF02463">
    <property type="entry name" value="SMC_N"/>
    <property type="match status" value="1"/>
</dbReference>
<dbReference type="InterPro" id="IPR024704">
    <property type="entry name" value="SMC"/>
</dbReference>
<dbReference type="PANTHER" id="PTHR43977">
    <property type="entry name" value="STRUCTURAL MAINTENANCE OF CHROMOSOMES PROTEIN 3"/>
    <property type="match status" value="1"/>
</dbReference>
<evidence type="ECO:0000256" key="4">
    <source>
        <dbReference type="ARBA" id="ARBA00023054"/>
    </source>
</evidence>
<dbReference type="SUPFAM" id="SSF75553">
    <property type="entry name" value="Smc hinge domain"/>
    <property type="match status" value="1"/>
</dbReference>
<dbReference type="Pfam" id="PF06470">
    <property type="entry name" value="SMC_hinge"/>
    <property type="match status" value="1"/>
</dbReference>
<dbReference type="NCBIfam" id="TIGR02168">
    <property type="entry name" value="SMC_prok_B"/>
    <property type="match status" value="1"/>
</dbReference>
<proteinExistence type="inferred from homology"/>
<dbReference type="EMBL" id="FOOT01000001">
    <property type="protein sequence ID" value="SFF83697.1"/>
    <property type="molecule type" value="Genomic_DNA"/>
</dbReference>
<keyword evidence="5 6" id="KW-0238">DNA-binding</keyword>
<gene>
    <name evidence="6" type="primary">smc</name>
    <name evidence="8" type="ORF">SAMN05421739_10166</name>
</gene>
<dbReference type="GO" id="GO:0006260">
    <property type="term" value="P:DNA replication"/>
    <property type="evidence" value="ECO:0007669"/>
    <property type="project" value="UniProtKB-UniRule"/>
</dbReference>
<dbReference type="GO" id="GO:0003677">
    <property type="term" value="F:DNA binding"/>
    <property type="evidence" value="ECO:0007669"/>
    <property type="project" value="UniProtKB-UniRule"/>
</dbReference>
<evidence type="ECO:0000313" key="9">
    <source>
        <dbReference type="Proteomes" id="UP000198724"/>
    </source>
</evidence>
<organism evidence="8 9">
    <name type="scientific">Pontibacter chinhatensis</name>
    <dbReference type="NCBI Taxonomy" id="1436961"/>
    <lineage>
        <taxon>Bacteria</taxon>
        <taxon>Pseudomonadati</taxon>
        <taxon>Bacteroidota</taxon>
        <taxon>Cytophagia</taxon>
        <taxon>Cytophagales</taxon>
        <taxon>Hymenobacteraceae</taxon>
        <taxon>Pontibacter</taxon>
    </lineage>
</organism>
<dbReference type="GO" id="GO:0005737">
    <property type="term" value="C:cytoplasm"/>
    <property type="evidence" value="ECO:0007669"/>
    <property type="project" value="UniProtKB-SubCell"/>
</dbReference>
<evidence type="ECO:0000259" key="7">
    <source>
        <dbReference type="SMART" id="SM00968"/>
    </source>
</evidence>
<dbReference type="SUPFAM" id="SSF52540">
    <property type="entry name" value="P-loop containing nucleoside triphosphate hydrolases"/>
    <property type="match status" value="1"/>
</dbReference>
<dbReference type="GO" id="GO:0007062">
    <property type="term" value="P:sister chromatid cohesion"/>
    <property type="evidence" value="ECO:0007669"/>
    <property type="project" value="InterPro"/>
</dbReference>
<evidence type="ECO:0000256" key="2">
    <source>
        <dbReference type="ARBA" id="ARBA00022741"/>
    </source>
</evidence>
<dbReference type="SMART" id="SM00968">
    <property type="entry name" value="SMC_hinge"/>
    <property type="match status" value="1"/>
</dbReference>